<accession>A0A1Y6K3C5</accession>
<dbReference type="AlphaFoldDB" id="A0A1Y6K3C5"/>
<reference evidence="2" key="1">
    <citation type="submission" date="2017-05" db="EMBL/GenBank/DDBJ databases">
        <authorList>
            <person name="Kirkegaard R."/>
            <person name="Mcilroy J S."/>
        </authorList>
    </citation>
    <scope>NUCLEOTIDE SEQUENCE [LARGE SCALE GENOMIC DNA]</scope>
</reference>
<dbReference type="KEGG" id="abat:CFX1CAM_0033"/>
<evidence type="ECO:0000313" key="1">
    <source>
        <dbReference type="EMBL" id="SMX53099.1"/>
    </source>
</evidence>
<organism evidence="1 2">
    <name type="scientific">Candidatus Brevifilum fermentans</name>
    <dbReference type="NCBI Taxonomy" id="1986204"/>
    <lineage>
        <taxon>Bacteria</taxon>
        <taxon>Bacillati</taxon>
        <taxon>Chloroflexota</taxon>
        <taxon>Anaerolineae</taxon>
        <taxon>Anaerolineales</taxon>
        <taxon>Anaerolineaceae</taxon>
        <taxon>Candidatus Brevifilum</taxon>
    </lineage>
</organism>
<gene>
    <name evidence="1" type="ORF">CFX1CAM_0033</name>
</gene>
<sequence length="62" mass="7324">MMSGAALHINRYAPAWDHFWLFRPLGAFIHTHLDYKKLGSNLSNINWMEVEIKSNLTHQYHT</sequence>
<evidence type="ECO:0000313" key="2">
    <source>
        <dbReference type="Proteomes" id="UP000195514"/>
    </source>
</evidence>
<keyword evidence="2" id="KW-1185">Reference proteome</keyword>
<protein>
    <submittedName>
        <fullName evidence="1">Uncharacterized protein</fullName>
    </submittedName>
</protein>
<dbReference type="EMBL" id="LT859958">
    <property type="protein sequence ID" value="SMX53099.1"/>
    <property type="molecule type" value="Genomic_DNA"/>
</dbReference>
<proteinExistence type="predicted"/>
<dbReference type="Proteomes" id="UP000195514">
    <property type="component" value="Chromosome I"/>
</dbReference>
<name>A0A1Y6K3C5_9CHLR</name>